<feature type="domain" description="Lon N-terminal" evidence="1">
    <location>
        <begin position="9"/>
        <end position="187"/>
    </location>
</feature>
<proteinExistence type="predicted"/>
<reference evidence="2" key="1">
    <citation type="submission" date="2023-07" db="EMBL/GenBank/DDBJ databases">
        <title>Genome content predicts the carbon catabolic preferences of heterotrophic bacteria.</title>
        <authorList>
            <person name="Gralka M."/>
        </authorList>
    </citation>
    <scope>NUCLEOTIDE SEQUENCE</scope>
    <source>
        <strain evidence="2">G2M05</strain>
    </source>
</reference>
<comment type="caution">
    <text evidence="2">The sequence shown here is derived from an EMBL/GenBank/DDBJ whole genome shotgun (WGS) entry which is preliminary data.</text>
</comment>
<dbReference type="RefSeq" id="WP_062688474.1">
    <property type="nucleotide sequence ID" value="NZ_AP024850.1"/>
</dbReference>
<evidence type="ECO:0000259" key="1">
    <source>
        <dbReference type="Pfam" id="PF02190"/>
    </source>
</evidence>
<organism evidence="2 3">
    <name type="scientific">Photobacterium sanguinicancri</name>
    <dbReference type="NCBI Taxonomy" id="875932"/>
    <lineage>
        <taxon>Bacteria</taxon>
        <taxon>Pseudomonadati</taxon>
        <taxon>Pseudomonadota</taxon>
        <taxon>Gammaproteobacteria</taxon>
        <taxon>Vibrionales</taxon>
        <taxon>Vibrionaceae</taxon>
        <taxon>Photobacterium</taxon>
    </lineage>
</organism>
<dbReference type="SUPFAM" id="SSF88697">
    <property type="entry name" value="PUA domain-like"/>
    <property type="match status" value="1"/>
</dbReference>
<evidence type="ECO:0000313" key="3">
    <source>
        <dbReference type="Proteomes" id="UP001170624"/>
    </source>
</evidence>
<protein>
    <submittedName>
        <fullName evidence="2">LON peptidase substrate-binding domain-containing protein</fullName>
    </submittedName>
</protein>
<sequence length="191" mass="21766">MANLIPVLFQKRHVLPKGKMPMRVAPGSQMESFKHALTSDIGFGVCMIDDNNSSHYTQIGTRVTVEDFDTSKNDGALIATLYAHENFCIKSLEQHDEDGAIFADFKSLPQWPETEIANDQQLLADKLQIMFDKYPELAGLHQHKEFNNLSWLCQRWLEILPVPAQEKQALINTPNCLDTCDYLMSMMLEPH</sequence>
<gene>
    <name evidence="2" type="ORF">Q4568_00675</name>
</gene>
<dbReference type="Proteomes" id="UP001170624">
    <property type="component" value="Unassembled WGS sequence"/>
</dbReference>
<dbReference type="InterPro" id="IPR015947">
    <property type="entry name" value="PUA-like_sf"/>
</dbReference>
<dbReference type="EMBL" id="JAUOPU010000001">
    <property type="protein sequence ID" value="MDO6541019.1"/>
    <property type="molecule type" value="Genomic_DNA"/>
</dbReference>
<name>A0AAW7Y0R0_9GAMM</name>
<dbReference type="AlphaFoldDB" id="A0AAW7Y0R0"/>
<accession>A0AAW7Y0R0</accession>
<dbReference type="InterPro" id="IPR003111">
    <property type="entry name" value="Lon_prtase_N"/>
</dbReference>
<dbReference type="InterPro" id="IPR046336">
    <property type="entry name" value="Lon_prtase_N_sf"/>
</dbReference>
<evidence type="ECO:0000313" key="2">
    <source>
        <dbReference type="EMBL" id="MDO6541019.1"/>
    </source>
</evidence>
<dbReference type="Pfam" id="PF02190">
    <property type="entry name" value="LON_substr_bdg"/>
    <property type="match status" value="1"/>
</dbReference>
<dbReference type="Gene3D" id="2.30.130.40">
    <property type="entry name" value="LON domain-like"/>
    <property type="match status" value="1"/>
</dbReference>